<keyword evidence="7" id="KW-0325">Glycoprotein</keyword>
<dbReference type="InterPro" id="IPR011992">
    <property type="entry name" value="EF-hand-dom_pair"/>
</dbReference>
<dbReference type="PROSITE" id="PS50222">
    <property type="entry name" value="EF_HAND_2"/>
    <property type="match status" value="3"/>
</dbReference>
<evidence type="ECO:0000259" key="13">
    <source>
        <dbReference type="PROSITE" id="PS50222"/>
    </source>
</evidence>
<feature type="domain" description="EF-hand" evidence="13">
    <location>
        <begin position="198"/>
        <end position="233"/>
    </location>
</feature>
<keyword evidence="3 12" id="KW-0732">Signal</keyword>
<dbReference type="Pfam" id="PF13499">
    <property type="entry name" value="EF-hand_7"/>
    <property type="match status" value="1"/>
</dbReference>
<dbReference type="AlphaFoldDB" id="A0A914AVQ0"/>
<reference evidence="14" key="1">
    <citation type="submission" date="2022-11" db="UniProtKB">
        <authorList>
            <consortium name="EnsemblMetazoa"/>
        </authorList>
    </citation>
    <scope>IDENTIFICATION</scope>
</reference>
<keyword evidence="5" id="KW-0256">Endoplasmic reticulum</keyword>
<dbReference type="FunFam" id="1.10.238.10:FF:000104">
    <property type="entry name" value="calumenin isoform X1"/>
    <property type="match status" value="1"/>
</dbReference>
<feature type="domain" description="EF-hand" evidence="13">
    <location>
        <begin position="74"/>
        <end position="109"/>
    </location>
</feature>
<dbReference type="InterPro" id="IPR018247">
    <property type="entry name" value="EF_Hand_1_Ca_BS"/>
</dbReference>
<dbReference type="OrthoDB" id="293868at2759"/>
<evidence type="ECO:0000256" key="6">
    <source>
        <dbReference type="ARBA" id="ARBA00022837"/>
    </source>
</evidence>
<dbReference type="SMART" id="SM00054">
    <property type="entry name" value="EFh"/>
    <property type="match status" value="4"/>
</dbReference>
<feature type="chain" id="PRO_5038079759" description="Reticulocalbin-3" evidence="12">
    <location>
        <begin position="20"/>
        <end position="326"/>
    </location>
</feature>
<feature type="domain" description="EF-hand" evidence="13">
    <location>
        <begin position="161"/>
        <end position="196"/>
    </location>
</feature>
<evidence type="ECO:0000256" key="12">
    <source>
        <dbReference type="SAM" id="SignalP"/>
    </source>
</evidence>
<evidence type="ECO:0000256" key="7">
    <source>
        <dbReference type="ARBA" id="ARBA00023180"/>
    </source>
</evidence>
<comment type="subcellular location">
    <subcellularLocation>
        <location evidence="1">Endoplasmic reticulum lumen</location>
    </subcellularLocation>
</comment>
<dbReference type="InterPro" id="IPR002048">
    <property type="entry name" value="EF_hand_dom"/>
</dbReference>
<evidence type="ECO:0000256" key="10">
    <source>
        <dbReference type="ARBA" id="ARBA00063143"/>
    </source>
</evidence>
<sequence>MKCLAYASLVCLLLVVTFAKPAEKQDENQSKRVKEVKLSDEEHFEGKEHNVDYDHDAFLGEEEAKTFQNLSPDESRKRLGMIVDKIDEDKDGFVTEDELKKWIEHQQEQYFFDDAGALWKSHNPDLNGQMTWDEYNSTTYSSLPEEELVKLPENERMDFAKMVRRDKARWASADENKDGVLSREEFTAFLHPENYDRMREVVVLETLEDVDKNGDGQISLEEYIGDMYRENNDGAEEPEWVKTEREQFSQFRDKNHDGFMDLQEVGEWILPTEYDHVEAEAKHLIFDSDKDKDKKLTKQEIIDNYDLFVGSQATNYGESLQRHDEF</sequence>
<comment type="subunit">
    <text evidence="10">Interacts with PCSK6 (immature form including the propeptide); probably involved in the maturation and the secretion of PCSK6.</text>
</comment>
<keyword evidence="4" id="KW-0677">Repeat</keyword>
<dbReference type="GO" id="GO:0015031">
    <property type="term" value="P:protein transport"/>
    <property type="evidence" value="ECO:0007669"/>
    <property type="project" value="UniProtKB-ARBA"/>
</dbReference>
<dbReference type="FunFam" id="1.10.238.10:FF:000090">
    <property type="entry name" value="calumenin isoform X2"/>
    <property type="match status" value="1"/>
</dbReference>
<dbReference type="PANTHER" id="PTHR10827">
    <property type="entry name" value="RETICULOCALBIN"/>
    <property type="match status" value="1"/>
</dbReference>
<dbReference type="Pfam" id="PF13202">
    <property type="entry name" value="EF-hand_5"/>
    <property type="match status" value="1"/>
</dbReference>
<dbReference type="RefSeq" id="XP_038068175.1">
    <property type="nucleotide sequence ID" value="XM_038212247.1"/>
</dbReference>
<evidence type="ECO:0000256" key="9">
    <source>
        <dbReference type="ARBA" id="ARBA00056975"/>
    </source>
</evidence>
<dbReference type="PROSITE" id="PS00018">
    <property type="entry name" value="EF_HAND_1"/>
    <property type="match status" value="5"/>
</dbReference>
<evidence type="ECO:0000256" key="4">
    <source>
        <dbReference type="ARBA" id="ARBA00022737"/>
    </source>
</evidence>
<keyword evidence="6" id="KW-0106">Calcium</keyword>
<proteinExistence type="predicted"/>
<keyword evidence="2" id="KW-0479">Metal-binding</keyword>
<dbReference type="Gene3D" id="1.10.238.10">
    <property type="entry name" value="EF-hand"/>
    <property type="match status" value="2"/>
</dbReference>
<evidence type="ECO:0000256" key="2">
    <source>
        <dbReference type="ARBA" id="ARBA00022723"/>
    </source>
</evidence>
<dbReference type="CDD" id="cd16226">
    <property type="entry name" value="EFh_CREC_Calumenin_like"/>
    <property type="match status" value="1"/>
</dbReference>
<organism evidence="14 15">
    <name type="scientific">Patiria miniata</name>
    <name type="common">Bat star</name>
    <name type="synonym">Asterina miniata</name>
    <dbReference type="NCBI Taxonomy" id="46514"/>
    <lineage>
        <taxon>Eukaryota</taxon>
        <taxon>Metazoa</taxon>
        <taxon>Echinodermata</taxon>
        <taxon>Eleutherozoa</taxon>
        <taxon>Asterozoa</taxon>
        <taxon>Asteroidea</taxon>
        <taxon>Valvatacea</taxon>
        <taxon>Valvatida</taxon>
        <taxon>Asterinidae</taxon>
        <taxon>Patiria</taxon>
    </lineage>
</organism>
<keyword evidence="8" id="KW-0143">Chaperone</keyword>
<dbReference type="GeneID" id="119737679"/>
<evidence type="ECO:0000256" key="3">
    <source>
        <dbReference type="ARBA" id="ARBA00022729"/>
    </source>
</evidence>
<name>A0A914AVQ0_PATMI</name>
<evidence type="ECO:0000256" key="1">
    <source>
        <dbReference type="ARBA" id="ARBA00004319"/>
    </source>
</evidence>
<dbReference type="GO" id="GO:0005509">
    <property type="term" value="F:calcium ion binding"/>
    <property type="evidence" value="ECO:0007669"/>
    <property type="project" value="InterPro"/>
</dbReference>
<comment type="function">
    <text evidence="9">Probable molecular chaperone assisting protein biosynthesis and transport in the endoplasmic reticulum. Required for the proper biosynthesis and transport of pulmonary surfactant-associated protein A/SP-A, pulmonary surfactant-associated protein D/SP-D and the lipid transporter ABCA3. By regulating both the proper expression and the degradation through the endoplasmic reticulum-associated protein degradation pathway of these proteins plays a crucial role in pulmonary surfactant homeostasis. Has an anti-fibrotic activity by negatively regulating the secretion of type I and type III collagens. This calcium-binding protein also transiently associates with immature PCSK6 and regulates its secretion.</text>
</comment>
<feature type="signal peptide" evidence="12">
    <location>
        <begin position="1"/>
        <end position="19"/>
    </location>
</feature>
<dbReference type="PANTHER" id="PTHR10827:SF52">
    <property type="entry name" value="IP16409P"/>
    <property type="match status" value="1"/>
</dbReference>
<dbReference type="EnsemblMetazoa" id="XM_038212247.1">
    <property type="protein sequence ID" value="XP_038068175.1"/>
    <property type="gene ID" value="LOC119737679"/>
</dbReference>
<protein>
    <recommendedName>
        <fullName evidence="11">Reticulocalbin-3</fullName>
    </recommendedName>
</protein>
<dbReference type="OMA" id="FEADVDH"/>
<evidence type="ECO:0000313" key="14">
    <source>
        <dbReference type="EnsemblMetazoa" id="XP_038068175.1"/>
    </source>
</evidence>
<accession>A0A914AVQ0</accession>
<dbReference type="SUPFAM" id="SSF47473">
    <property type="entry name" value="EF-hand"/>
    <property type="match status" value="2"/>
</dbReference>
<evidence type="ECO:0000256" key="11">
    <source>
        <dbReference type="ARBA" id="ARBA00072696"/>
    </source>
</evidence>
<evidence type="ECO:0000313" key="15">
    <source>
        <dbReference type="Proteomes" id="UP000887568"/>
    </source>
</evidence>
<keyword evidence="15" id="KW-1185">Reference proteome</keyword>
<dbReference type="GO" id="GO:0005788">
    <property type="term" value="C:endoplasmic reticulum lumen"/>
    <property type="evidence" value="ECO:0007669"/>
    <property type="project" value="UniProtKB-SubCell"/>
</dbReference>
<evidence type="ECO:0000256" key="5">
    <source>
        <dbReference type="ARBA" id="ARBA00022824"/>
    </source>
</evidence>
<evidence type="ECO:0000256" key="8">
    <source>
        <dbReference type="ARBA" id="ARBA00023186"/>
    </source>
</evidence>
<dbReference type="Proteomes" id="UP000887568">
    <property type="component" value="Unplaced"/>
</dbReference>